<evidence type="ECO:0000256" key="2">
    <source>
        <dbReference type="ARBA" id="ARBA00023125"/>
    </source>
</evidence>
<proteinExistence type="predicted"/>
<dbReference type="PANTHER" id="PTHR44688:SF16">
    <property type="entry name" value="DNA-BINDING TRANSCRIPTIONAL ACTIVATOR DEVR_DOSR"/>
    <property type="match status" value="1"/>
</dbReference>
<evidence type="ECO:0000259" key="4">
    <source>
        <dbReference type="PROSITE" id="PS50043"/>
    </source>
</evidence>
<dbReference type="PROSITE" id="PS50043">
    <property type="entry name" value="HTH_LUXR_2"/>
    <property type="match status" value="1"/>
</dbReference>
<dbReference type="Pfam" id="PF00196">
    <property type="entry name" value="GerE"/>
    <property type="match status" value="1"/>
</dbReference>
<dbReference type="PANTHER" id="PTHR44688">
    <property type="entry name" value="DNA-BINDING TRANSCRIPTIONAL ACTIVATOR DEVR_DOSR"/>
    <property type="match status" value="1"/>
</dbReference>
<dbReference type="PRINTS" id="PR00038">
    <property type="entry name" value="HTHLUXR"/>
</dbReference>
<dbReference type="KEGG" id="pory:EJA05_02920"/>
<accession>A0A3S8UEL3</accession>
<reference evidence="5 6" key="1">
    <citation type="submission" date="2018-12" db="EMBL/GenBank/DDBJ databases">
        <authorList>
            <person name="Li S."/>
            <person name="Yang R."/>
            <person name="Chen G."/>
            <person name="Zou L."/>
            <person name="Zhang C."/>
            <person name="Chen Y."/>
            <person name="Liu Z."/>
            <person name="Li Y."/>
            <person name="Yan Y."/>
            <person name="Huang M."/>
            <person name="Chen T."/>
        </authorList>
    </citation>
    <scope>NUCLEOTIDE SEQUENCE [LARGE SCALE GENOMIC DNA]</scope>
    <source>
        <strain evidence="5 6">1257</strain>
    </source>
</reference>
<dbReference type="Proteomes" id="UP000268230">
    <property type="component" value="Chromosome"/>
</dbReference>
<name>A0A3S8UEL3_9PSED</name>
<dbReference type="CDD" id="cd06170">
    <property type="entry name" value="LuxR_C_like"/>
    <property type="match status" value="1"/>
</dbReference>
<evidence type="ECO:0000256" key="1">
    <source>
        <dbReference type="ARBA" id="ARBA00023015"/>
    </source>
</evidence>
<dbReference type="GO" id="GO:0003677">
    <property type="term" value="F:DNA binding"/>
    <property type="evidence" value="ECO:0007669"/>
    <property type="project" value="UniProtKB-KW"/>
</dbReference>
<dbReference type="InterPro" id="IPR000792">
    <property type="entry name" value="Tscrpt_reg_LuxR_C"/>
</dbReference>
<dbReference type="SUPFAM" id="SSF46894">
    <property type="entry name" value="C-terminal effector domain of the bipartite response regulators"/>
    <property type="match status" value="1"/>
</dbReference>
<dbReference type="EMBL" id="CP034338">
    <property type="protein sequence ID" value="AZL66751.1"/>
    <property type="molecule type" value="Genomic_DNA"/>
</dbReference>
<protein>
    <submittedName>
        <fullName evidence="5">DNA-binding response regulator</fullName>
    </submittedName>
</protein>
<sequence>MNLTPRESEVLRLLLLGKTNKQIAIDLHISDYTVRDHVSSLLRKHCTHSRSTLMAAHLSGHHDTCRI</sequence>
<evidence type="ECO:0000256" key="3">
    <source>
        <dbReference type="ARBA" id="ARBA00023163"/>
    </source>
</evidence>
<dbReference type="OrthoDB" id="7032599at2"/>
<dbReference type="InterPro" id="IPR036388">
    <property type="entry name" value="WH-like_DNA-bd_sf"/>
</dbReference>
<dbReference type="SMART" id="SM00421">
    <property type="entry name" value="HTH_LUXR"/>
    <property type="match status" value="1"/>
</dbReference>
<dbReference type="AlphaFoldDB" id="A0A3S8UEL3"/>
<dbReference type="GO" id="GO:0006355">
    <property type="term" value="P:regulation of DNA-templated transcription"/>
    <property type="evidence" value="ECO:0007669"/>
    <property type="project" value="InterPro"/>
</dbReference>
<keyword evidence="1" id="KW-0805">Transcription regulation</keyword>
<organism evidence="5 6">
    <name type="scientific">Pseudomonas entomophila</name>
    <dbReference type="NCBI Taxonomy" id="312306"/>
    <lineage>
        <taxon>Bacteria</taxon>
        <taxon>Pseudomonadati</taxon>
        <taxon>Pseudomonadota</taxon>
        <taxon>Gammaproteobacteria</taxon>
        <taxon>Pseudomonadales</taxon>
        <taxon>Pseudomonadaceae</taxon>
        <taxon>Pseudomonas</taxon>
    </lineage>
</organism>
<dbReference type="PROSITE" id="PS00622">
    <property type="entry name" value="HTH_LUXR_1"/>
    <property type="match status" value="1"/>
</dbReference>
<keyword evidence="3" id="KW-0804">Transcription</keyword>
<gene>
    <name evidence="5" type="ORF">EJA05_02920</name>
</gene>
<dbReference type="InterPro" id="IPR016032">
    <property type="entry name" value="Sig_transdc_resp-reg_C-effctor"/>
</dbReference>
<dbReference type="Gene3D" id="1.10.10.10">
    <property type="entry name" value="Winged helix-like DNA-binding domain superfamily/Winged helix DNA-binding domain"/>
    <property type="match status" value="1"/>
</dbReference>
<keyword evidence="2 5" id="KW-0238">DNA-binding</keyword>
<feature type="domain" description="HTH luxR-type" evidence="4">
    <location>
        <begin position="1"/>
        <end position="61"/>
    </location>
</feature>
<evidence type="ECO:0000313" key="5">
    <source>
        <dbReference type="EMBL" id="AZL66751.1"/>
    </source>
</evidence>
<evidence type="ECO:0000313" key="6">
    <source>
        <dbReference type="Proteomes" id="UP000268230"/>
    </source>
</evidence>